<evidence type="ECO:0000256" key="6">
    <source>
        <dbReference type="ARBA" id="ARBA00022801"/>
    </source>
</evidence>
<dbReference type="InterPro" id="IPR036034">
    <property type="entry name" value="PDZ_sf"/>
</dbReference>
<dbReference type="Gene3D" id="2.30.42.10">
    <property type="match status" value="1"/>
</dbReference>
<reference evidence="13 14" key="1">
    <citation type="submission" date="2024-01" db="EMBL/GenBank/DDBJ databases">
        <title>Complete genome sequence of Citroniella saccharovorans strain M6.X9, isolated from human fecal sample.</title>
        <authorList>
            <person name="Cheng G."/>
            <person name="Westerholm M."/>
            <person name="Schnurer A."/>
        </authorList>
    </citation>
    <scope>NUCLEOTIDE SEQUENCE [LARGE SCALE GENOMIC DNA]</scope>
    <source>
        <strain evidence="13 14">DSM 29873</strain>
    </source>
</reference>
<dbReference type="EC" id="3.4.24.-" evidence="11"/>
<evidence type="ECO:0000256" key="2">
    <source>
        <dbReference type="ARBA" id="ARBA00004141"/>
    </source>
</evidence>
<feature type="transmembrane region" description="Helical" evidence="11">
    <location>
        <begin position="253"/>
        <end position="273"/>
    </location>
</feature>
<keyword evidence="7 11" id="KW-0862">Zinc</keyword>
<feature type="transmembrane region" description="Helical" evidence="11">
    <location>
        <begin position="91"/>
        <end position="116"/>
    </location>
</feature>
<comment type="cofactor">
    <cofactor evidence="1 11">
        <name>Zn(2+)</name>
        <dbReference type="ChEBI" id="CHEBI:29105"/>
    </cofactor>
</comment>
<dbReference type="AlphaFoldDB" id="A0AAW9MUE3"/>
<keyword evidence="8 11" id="KW-1133">Transmembrane helix</keyword>
<keyword evidence="6 11" id="KW-0378">Hydrolase</keyword>
<evidence type="ECO:0000256" key="7">
    <source>
        <dbReference type="ARBA" id="ARBA00022833"/>
    </source>
</evidence>
<keyword evidence="5 11" id="KW-0812">Transmembrane</keyword>
<dbReference type="NCBIfam" id="TIGR00054">
    <property type="entry name" value="RIP metalloprotease RseP"/>
    <property type="match status" value="1"/>
</dbReference>
<evidence type="ECO:0000256" key="4">
    <source>
        <dbReference type="ARBA" id="ARBA00022670"/>
    </source>
</evidence>
<name>A0AAW9MUE3_9FIRM</name>
<dbReference type="EMBL" id="JAYKOT010000003">
    <property type="protein sequence ID" value="MEB3429640.1"/>
    <property type="molecule type" value="Genomic_DNA"/>
</dbReference>
<dbReference type="GO" id="GO:0004222">
    <property type="term" value="F:metalloendopeptidase activity"/>
    <property type="evidence" value="ECO:0007669"/>
    <property type="project" value="InterPro"/>
</dbReference>
<dbReference type="GO" id="GO:0016020">
    <property type="term" value="C:membrane"/>
    <property type="evidence" value="ECO:0007669"/>
    <property type="project" value="UniProtKB-SubCell"/>
</dbReference>
<keyword evidence="11" id="KW-0479">Metal-binding</keyword>
<evidence type="ECO:0000256" key="10">
    <source>
        <dbReference type="ARBA" id="ARBA00023136"/>
    </source>
</evidence>
<evidence type="ECO:0000259" key="12">
    <source>
        <dbReference type="Pfam" id="PF02163"/>
    </source>
</evidence>
<dbReference type="InterPro" id="IPR008915">
    <property type="entry name" value="Peptidase_M50"/>
</dbReference>
<proteinExistence type="inferred from homology"/>
<sequence>MIIITILIALLVFLIVILVHEFGHFAVAKLVGIKVNEFAVGMGPKLFQKQKGETLYTFRILPVGGYCAMEGEDEESNDPRSFVNAKWYNKIFVLIAGASMNFFLALILLIGVGFFVGQPNTTIKDFTDSSTAKLSGLEIGDKIIKVNSVNIKKWEDISNEISKADDIFNITVDRDGEIISYSVEKKDNKIGIYPDNDKTLGSAISYGLSSFAMVFNEMIKFLKMVFTGGISLKDVSGPVGIVSTIGDAAKIGFGYLIMLAAFININVGFFNLLPIPALDGSKVLVTILEKIRGKRFNQNVLGYINLAGFAFLILLIIVVTLKDIGIIK</sequence>
<comment type="caution">
    <text evidence="13">The sequence shown here is derived from an EMBL/GenBank/DDBJ whole genome shotgun (WGS) entry which is preliminary data.</text>
</comment>
<feature type="domain" description="Peptidase M50" evidence="12">
    <location>
        <begin position="9"/>
        <end position="315"/>
    </location>
</feature>
<evidence type="ECO:0000256" key="5">
    <source>
        <dbReference type="ARBA" id="ARBA00022692"/>
    </source>
</evidence>
<dbReference type="GO" id="GO:0006508">
    <property type="term" value="P:proteolysis"/>
    <property type="evidence" value="ECO:0007669"/>
    <property type="project" value="UniProtKB-KW"/>
</dbReference>
<evidence type="ECO:0000256" key="9">
    <source>
        <dbReference type="ARBA" id="ARBA00023049"/>
    </source>
</evidence>
<dbReference type="Proteomes" id="UP001357733">
    <property type="component" value="Unassembled WGS sequence"/>
</dbReference>
<keyword evidence="14" id="KW-1185">Reference proteome</keyword>
<accession>A0AAW9MUE3</accession>
<dbReference type="Pfam" id="PF02163">
    <property type="entry name" value="Peptidase_M50"/>
    <property type="match status" value="1"/>
</dbReference>
<evidence type="ECO:0000256" key="8">
    <source>
        <dbReference type="ARBA" id="ARBA00022989"/>
    </source>
</evidence>
<evidence type="ECO:0000313" key="14">
    <source>
        <dbReference type="Proteomes" id="UP001357733"/>
    </source>
</evidence>
<evidence type="ECO:0000313" key="13">
    <source>
        <dbReference type="EMBL" id="MEB3429640.1"/>
    </source>
</evidence>
<comment type="subcellular location">
    <subcellularLocation>
        <location evidence="2">Membrane</location>
        <topology evidence="2">Multi-pass membrane protein</topology>
    </subcellularLocation>
</comment>
<comment type="similarity">
    <text evidence="3 11">Belongs to the peptidase M50B family.</text>
</comment>
<keyword evidence="9 11" id="KW-0482">Metalloprotease</keyword>
<organism evidence="13 14">
    <name type="scientific">Citroniella saccharovorans</name>
    <dbReference type="NCBI Taxonomy" id="2053367"/>
    <lineage>
        <taxon>Bacteria</taxon>
        <taxon>Bacillati</taxon>
        <taxon>Bacillota</taxon>
        <taxon>Tissierellia</taxon>
        <taxon>Tissierellales</taxon>
        <taxon>Peptoniphilaceae</taxon>
        <taxon>Citroniella</taxon>
    </lineage>
</organism>
<gene>
    <name evidence="13" type="primary">rseP</name>
    <name evidence="13" type="ORF">VLK81_06385</name>
</gene>
<evidence type="ECO:0000256" key="3">
    <source>
        <dbReference type="ARBA" id="ARBA00007931"/>
    </source>
</evidence>
<dbReference type="PANTHER" id="PTHR42837">
    <property type="entry name" value="REGULATOR OF SIGMA-E PROTEASE RSEP"/>
    <property type="match status" value="1"/>
</dbReference>
<keyword evidence="10 11" id="KW-0472">Membrane</keyword>
<dbReference type="CDD" id="cd06163">
    <property type="entry name" value="S2P-M50_PDZ_RseP-like"/>
    <property type="match status" value="1"/>
</dbReference>
<dbReference type="PANTHER" id="PTHR42837:SF2">
    <property type="entry name" value="MEMBRANE METALLOPROTEASE ARASP2, CHLOROPLASTIC-RELATED"/>
    <property type="match status" value="1"/>
</dbReference>
<dbReference type="InterPro" id="IPR004387">
    <property type="entry name" value="Pept_M50_Zn"/>
</dbReference>
<keyword evidence="4" id="KW-0645">Protease</keyword>
<protein>
    <recommendedName>
        <fullName evidence="11">Zinc metalloprotease</fullName>
        <ecNumber evidence="11">3.4.24.-</ecNumber>
    </recommendedName>
</protein>
<feature type="transmembrane region" description="Helical" evidence="11">
    <location>
        <begin position="300"/>
        <end position="321"/>
    </location>
</feature>
<dbReference type="RefSeq" id="WP_378142956.1">
    <property type="nucleotide sequence ID" value="NZ_JBHSDW010000010.1"/>
</dbReference>
<dbReference type="GO" id="GO:0046872">
    <property type="term" value="F:metal ion binding"/>
    <property type="evidence" value="ECO:0007669"/>
    <property type="project" value="UniProtKB-KW"/>
</dbReference>
<dbReference type="SUPFAM" id="SSF50156">
    <property type="entry name" value="PDZ domain-like"/>
    <property type="match status" value="1"/>
</dbReference>
<evidence type="ECO:0000256" key="1">
    <source>
        <dbReference type="ARBA" id="ARBA00001947"/>
    </source>
</evidence>
<evidence type="ECO:0000256" key="11">
    <source>
        <dbReference type="RuleBase" id="RU362031"/>
    </source>
</evidence>